<feature type="transmembrane region" description="Helical" evidence="1">
    <location>
        <begin position="69"/>
        <end position="87"/>
    </location>
</feature>
<keyword evidence="1" id="KW-0812">Transmembrane</keyword>
<keyword evidence="1" id="KW-1133">Transmembrane helix</keyword>
<name>A0ABW5ZD22_9FLAO</name>
<protein>
    <submittedName>
        <fullName evidence="2">Uncharacterized protein</fullName>
    </submittedName>
</protein>
<keyword evidence="1" id="KW-0472">Membrane</keyword>
<evidence type="ECO:0000313" key="2">
    <source>
        <dbReference type="EMBL" id="MFD2910145.1"/>
    </source>
</evidence>
<sequence>MAGEGSMLHAIKSLAYNKSLRNKFDRSSWKDYKNSNSEPLIDHKKASPELLAEIRTRLQAENKKSKKQLLIFIALVFFCFLILYFYIN</sequence>
<comment type="caution">
    <text evidence="2">The sequence shown here is derived from an EMBL/GenBank/DDBJ whole genome shotgun (WGS) entry which is preliminary data.</text>
</comment>
<proteinExistence type="predicted"/>
<organism evidence="2 3">
    <name type="scientific">Flavobacterium ardleyense</name>
    <dbReference type="NCBI Taxonomy" id="2038737"/>
    <lineage>
        <taxon>Bacteria</taxon>
        <taxon>Pseudomonadati</taxon>
        <taxon>Bacteroidota</taxon>
        <taxon>Flavobacteriia</taxon>
        <taxon>Flavobacteriales</taxon>
        <taxon>Flavobacteriaceae</taxon>
        <taxon>Flavobacterium</taxon>
    </lineage>
</organism>
<dbReference type="EMBL" id="JBHUOL010000023">
    <property type="protein sequence ID" value="MFD2910145.1"/>
    <property type="molecule type" value="Genomic_DNA"/>
</dbReference>
<reference evidence="3" key="1">
    <citation type="journal article" date="2019" name="Int. J. Syst. Evol. Microbiol.">
        <title>The Global Catalogue of Microorganisms (GCM) 10K type strain sequencing project: providing services to taxonomists for standard genome sequencing and annotation.</title>
        <authorList>
            <consortium name="The Broad Institute Genomics Platform"/>
            <consortium name="The Broad Institute Genome Sequencing Center for Infectious Disease"/>
            <person name="Wu L."/>
            <person name="Ma J."/>
        </authorList>
    </citation>
    <scope>NUCLEOTIDE SEQUENCE [LARGE SCALE GENOMIC DNA]</scope>
    <source>
        <strain evidence="3">KCTC 52644</strain>
    </source>
</reference>
<evidence type="ECO:0000256" key="1">
    <source>
        <dbReference type="SAM" id="Phobius"/>
    </source>
</evidence>
<dbReference type="RefSeq" id="WP_379809350.1">
    <property type="nucleotide sequence ID" value="NZ_JBHUOL010000023.1"/>
</dbReference>
<accession>A0ABW5ZD22</accession>
<evidence type="ECO:0000313" key="3">
    <source>
        <dbReference type="Proteomes" id="UP001597549"/>
    </source>
</evidence>
<keyword evidence="3" id="KW-1185">Reference proteome</keyword>
<gene>
    <name evidence="2" type="ORF">ACFSX9_15550</name>
</gene>
<dbReference type="Proteomes" id="UP001597549">
    <property type="component" value="Unassembled WGS sequence"/>
</dbReference>